<accession>A0ABQ9CQ46</accession>
<keyword evidence="2" id="KW-1185">Reference proteome</keyword>
<comment type="caution">
    <text evidence="1">The sequence shown here is derived from an EMBL/GenBank/DDBJ whole genome shotgun (WGS) entry which is preliminary data.</text>
</comment>
<name>A0ABQ9CQ46_9PASS</name>
<dbReference type="EMBL" id="WHWB01034618">
    <property type="protein sequence ID" value="KAJ7407107.1"/>
    <property type="molecule type" value="Genomic_DNA"/>
</dbReference>
<proteinExistence type="predicted"/>
<reference evidence="1" key="1">
    <citation type="submission" date="2019-10" db="EMBL/GenBank/DDBJ databases">
        <authorList>
            <person name="Soares A.E.R."/>
            <person name="Aleixo A."/>
            <person name="Schneider P."/>
            <person name="Miyaki C.Y."/>
            <person name="Schneider M.P."/>
            <person name="Mello C."/>
            <person name="Vasconcelos A.T.R."/>
        </authorList>
    </citation>
    <scope>NUCLEOTIDE SEQUENCE</scope>
    <source>
        <tissue evidence="1">Muscle</tissue>
    </source>
</reference>
<dbReference type="Proteomes" id="UP001145742">
    <property type="component" value="Unassembled WGS sequence"/>
</dbReference>
<evidence type="ECO:0000313" key="1">
    <source>
        <dbReference type="EMBL" id="KAJ7407107.1"/>
    </source>
</evidence>
<gene>
    <name evidence="1" type="ORF">WISP_128224</name>
</gene>
<evidence type="ECO:0000313" key="2">
    <source>
        <dbReference type="Proteomes" id="UP001145742"/>
    </source>
</evidence>
<protein>
    <submittedName>
        <fullName evidence="1">Uncharacterized protein</fullName>
    </submittedName>
</protein>
<organism evidence="1 2">
    <name type="scientific">Willisornis vidua</name>
    <name type="common">Xingu scale-backed antbird</name>
    <dbReference type="NCBI Taxonomy" id="1566151"/>
    <lineage>
        <taxon>Eukaryota</taxon>
        <taxon>Metazoa</taxon>
        <taxon>Chordata</taxon>
        <taxon>Craniata</taxon>
        <taxon>Vertebrata</taxon>
        <taxon>Euteleostomi</taxon>
        <taxon>Archelosauria</taxon>
        <taxon>Archosauria</taxon>
        <taxon>Dinosauria</taxon>
        <taxon>Saurischia</taxon>
        <taxon>Theropoda</taxon>
        <taxon>Coelurosauria</taxon>
        <taxon>Aves</taxon>
        <taxon>Neognathae</taxon>
        <taxon>Neoaves</taxon>
        <taxon>Telluraves</taxon>
        <taxon>Australaves</taxon>
        <taxon>Passeriformes</taxon>
        <taxon>Thamnophilidae</taxon>
        <taxon>Willisornis</taxon>
    </lineage>
</organism>
<sequence>MASWLASGIVDSRTREVIVPLYSPPVGCSVVVEPYQVIMTEERIMKNIIEEPVIPVLQAELLVLLVLSDE</sequence>